<name>A0A9D2HPE7_9BACT</name>
<dbReference type="AlphaFoldDB" id="A0A9D2HPE7"/>
<organism evidence="1 2">
    <name type="scientific">Candidatus Desulfovibrio intestinavium</name>
    <dbReference type="NCBI Taxonomy" id="2838534"/>
    <lineage>
        <taxon>Bacteria</taxon>
        <taxon>Pseudomonadati</taxon>
        <taxon>Thermodesulfobacteriota</taxon>
        <taxon>Desulfovibrionia</taxon>
        <taxon>Desulfovibrionales</taxon>
        <taxon>Desulfovibrionaceae</taxon>
        <taxon>Desulfovibrio</taxon>
    </lineage>
</organism>
<gene>
    <name evidence="1" type="ORF">H9784_10460</name>
</gene>
<comment type="caution">
    <text evidence="1">The sequence shown here is derived from an EMBL/GenBank/DDBJ whole genome shotgun (WGS) entry which is preliminary data.</text>
</comment>
<evidence type="ECO:0000313" key="1">
    <source>
        <dbReference type="EMBL" id="HJA79967.1"/>
    </source>
</evidence>
<dbReference type="Proteomes" id="UP000823821">
    <property type="component" value="Unassembled WGS sequence"/>
</dbReference>
<evidence type="ECO:0000313" key="2">
    <source>
        <dbReference type="Proteomes" id="UP000823821"/>
    </source>
</evidence>
<sequence length="125" mass="14355">MKREVDGLRARILERHASVHAFCRAHPELKRATVYLVLSGRYPGNAGRQAARIRAALAGEREAHAEAADGHGPQRVEREAVVETLHRIRCEHCRRLDRRDCMACRNQTEREGKELFTRLFQEKCA</sequence>
<dbReference type="EMBL" id="DWZD01000053">
    <property type="protein sequence ID" value="HJA79967.1"/>
    <property type="molecule type" value="Genomic_DNA"/>
</dbReference>
<protein>
    <submittedName>
        <fullName evidence="1">Uncharacterized protein</fullName>
    </submittedName>
</protein>
<reference evidence="1" key="2">
    <citation type="submission" date="2021-04" db="EMBL/GenBank/DDBJ databases">
        <authorList>
            <person name="Gilroy R."/>
        </authorList>
    </citation>
    <scope>NUCLEOTIDE SEQUENCE</scope>
    <source>
        <strain evidence="1">5032</strain>
    </source>
</reference>
<accession>A0A9D2HPE7</accession>
<proteinExistence type="predicted"/>
<reference evidence="1" key="1">
    <citation type="journal article" date="2021" name="PeerJ">
        <title>Extensive microbial diversity within the chicken gut microbiome revealed by metagenomics and culture.</title>
        <authorList>
            <person name="Gilroy R."/>
            <person name="Ravi A."/>
            <person name="Getino M."/>
            <person name="Pursley I."/>
            <person name="Horton D.L."/>
            <person name="Alikhan N.F."/>
            <person name="Baker D."/>
            <person name="Gharbi K."/>
            <person name="Hall N."/>
            <person name="Watson M."/>
            <person name="Adriaenssens E.M."/>
            <person name="Foster-Nyarko E."/>
            <person name="Jarju S."/>
            <person name="Secka A."/>
            <person name="Antonio M."/>
            <person name="Oren A."/>
            <person name="Chaudhuri R.R."/>
            <person name="La Ragione R."/>
            <person name="Hildebrand F."/>
            <person name="Pallen M.J."/>
        </authorList>
    </citation>
    <scope>NUCLEOTIDE SEQUENCE</scope>
    <source>
        <strain evidence="1">5032</strain>
    </source>
</reference>